<name>A0ABV9PCW4_9FLAO</name>
<proteinExistence type="predicted"/>
<feature type="domain" description="GmrSD restriction endonucleases N-terminal" evidence="1">
    <location>
        <begin position="16"/>
        <end position="216"/>
    </location>
</feature>
<reference evidence="4" key="1">
    <citation type="journal article" date="2019" name="Int. J. Syst. Evol. Microbiol.">
        <title>The Global Catalogue of Microorganisms (GCM) 10K type strain sequencing project: providing services to taxonomists for standard genome sequencing and annotation.</title>
        <authorList>
            <consortium name="The Broad Institute Genomics Platform"/>
            <consortium name="The Broad Institute Genome Sequencing Center for Infectious Disease"/>
            <person name="Wu L."/>
            <person name="Ma J."/>
        </authorList>
    </citation>
    <scope>NUCLEOTIDE SEQUENCE [LARGE SCALE GENOMIC DNA]</scope>
    <source>
        <strain evidence="4">WYCCWR 13023</strain>
    </source>
</reference>
<dbReference type="Pfam" id="PF07510">
    <property type="entry name" value="GmrSD_C"/>
    <property type="match status" value="1"/>
</dbReference>
<dbReference type="RefSeq" id="WP_213258083.1">
    <property type="nucleotide sequence ID" value="NZ_JAGYWA010000004.1"/>
</dbReference>
<evidence type="ECO:0000313" key="3">
    <source>
        <dbReference type="EMBL" id="MFC4748089.1"/>
    </source>
</evidence>
<keyword evidence="4" id="KW-1185">Reference proteome</keyword>
<dbReference type="InterPro" id="IPR004919">
    <property type="entry name" value="GmrSD_N"/>
</dbReference>
<protein>
    <submittedName>
        <fullName evidence="3">DUF262 domain-containing protein</fullName>
    </submittedName>
</protein>
<organism evidence="3 4">
    <name type="scientific">Flavobacterium branchiicola</name>
    <dbReference type="NCBI Taxonomy" id="1114875"/>
    <lineage>
        <taxon>Bacteria</taxon>
        <taxon>Pseudomonadati</taxon>
        <taxon>Bacteroidota</taxon>
        <taxon>Flavobacteriia</taxon>
        <taxon>Flavobacteriales</taxon>
        <taxon>Flavobacteriaceae</taxon>
        <taxon>Flavobacterium</taxon>
    </lineage>
</organism>
<evidence type="ECO:0000259" key="2">
    <source>
        <dbReference type="Pfam" id="PF07510"/>
    </source>
</evidence>
<dbReference type="Pfam" id="PF03235">
    <property type="entry name" value="GmrSD_N"/>
    <property type="match status" value="1"/>
</dbReference>
<comment type="caution">
    <text evidence="3">The sequence shown here is derived from an EMBL/GenBank/DDBJ whole genome shotgun (WGS) entry which is preliminary data.</text>
</comment>
<accession>A0ABV9PCW4</accession>
<dbReference type="PANTHER" id="PTHR35149">
    <property type="entry name" value="SLL5132 PROTEIN"/>
    <property type="match status" value="1"/>
</dbReference>
<dbReference type="EMBL" id="JBHSGV010000004">
    <property type="protein sequence ID" value="MFC4748089.1"/>
    <property type="molecule type" value="Genomic_DNA"/>
</dbReference>
<evidence type="ECO:0000259" key="1">
    <source>
        <dbReference type="Pfam" id="PF03235"/>
    </source>
</evidence>
<sequence>MDTKFKTEIVSLESLENYNFSIPTYQRPYVWGDEQLKKILDDFYSTFLQSKDAIYYVSNFLTKEEEYHAELIDGQQRFTTLWLISFVINSISPHSHIAKFLKKDKQLRLGFEIRKEVSEFLESLLLDESVSKKIYDSKLIIEYPYLKNIATALVFINGYMKQIPENKIESFGNYIYTNVKLIKNTTSKNTDLNKLFSTINSAGVQLEQTDIVKANLLSLIDHKVKFGKIWETCENMNNFFERNARTSFPSSDWSKIYFEKLVEFDDSIFKYENDFENPDSNTTIFSIDNLDLNSIPQYQSPKKIVLSEEKRNSDEIYCRSIINFGQLLLHTYRIHLRKEGIEDFDGTFHVSRIIEIFKKLEDRNNPDEIKRFILLLWEVRYLFDKYIVKWITDVDTKTESLELVNINRNQESYYSRSKYEKSSSLMLQSVLYFTGDYLRQYWLTTYLGYLLKNHANLSPTERTHLDYLESIDNVFSTTKSTTDKELSWELLENKSINRQDFNIKSYLESSLGTKFKHYWFQKLEYILWKNWEFDKTEKFNNFRIMSKNSVEHIYPQDPENKVQHPKIDDAILHSFGNLVLLSVAQNSEYSNKSVNVKRSMFNEKGDSFDTLKSFYIFKSFDLDWSTTEIGIHEEKMIQKIIKHYNNA</sequence>
<gene>
    <name evidence="3" type="ORF">ACFO5S_11560</name>
</gene>
<feature type="domain" description="GmrSD restriction endonucleases C-terminal" evidence="2">
    <location>
        <begin position="504"/>
        <end position="637"/>
    </location>
</feature>
<dbReference type="InterPro" id="IPR011089">
    <property type="entry name" value="GmrSD_C"/>
</dbReference>
<dbReference type="Proteomes" id="UP001595935">
    <property type="component" value="Unassembled WGS sequence"/>
</dbReference>
<dbReference type="PANTHER" id="PTHR35149:SF2">
    <property type="entry name" value="DUF262 DOMAIN-CONTAINING PROTEIN"/>
    <property type="match status" value="1"/>
</dbReference>
<evidence type="ECO:0000313" key="4">
    <source>
        <dbReference type="Proteomes" id="UP001595935"/>
    </source>
</evidence>